<accession>V6TFF3</accession>
<feature type="region of interest" description="Disordered" evidence="1">
    <location>
        <begin position="299"/>
        <end position="322"/>
    </location>
</feature>
<evidence type="ECO:0000313" key="2">
    <source>
        <dbReference type="EMBL" id="ESU35635.1"/>
    </source>
</evidence>
<dbReference type="AlphaFoldDB" id="V6TFF3"/>
<reference evidence="3" key="1">
    <citation type="submission" date="2012-02" db="EMBL/GenBank/DDBJ databases">
        <title>Genome sequencing of Giardia lamblia Genotypes A2 and B isolates (DH and GS) and comparative analysis with the genomes of Genotypes A1 and E (WB and Pig).</title>
        <authorList>
            <person name="Adam R."/>
            <person name="Dahlstrom E."/>
            <person name="Martens C."/>
            <person name="Bruno D."/>
            <person name="Barbian K."/>
            <person name="Porcella S.F."/>
            <person name="Nash T."/>
        </authorList>
    </citation>
    <scope>NUCLEOTIDE SEQUENCE</scope>
    <source>
        <strain evidence="3">DH</strain>
    </source>
</reference>
<dbReference type="InterPro" id="IPR010736">
    <property type="entry name" value="SHIPPO-rpt"/>
</dbReference>
<dbReference type="VEuPathDB" id="GiardiaDB:GL50581_24"/>
<gene>
    <name evidence="2" type="ORF">DHA2_17081</name>
</gene>
<dbReference type="VEuPathDB" id="GiardiaDB:DHA2_17081"/>
<proteinExistence type="predicted"/>
<name>V6TFF3_GIAIN</name>
<evidence type="ECO:0000313" key="3">
    <source>
        <dbReference type="Proteomes" id="UP000018320"/>
    </source>
</evidence>
<reference evidence="2 3" key="2">
    <citation type="journal article" date="2013" name="Genome Biol. Evol.">
        <title>Genome sequencing of Giardia lamblia genotypes A2 and B isolates (DH and GS) and comparative analysis with the genomes of genotypes A1 and E (WB and Pig).</title>
        <authorList>
            <person name="Adam R.D."/>
            <person name="Dahlstrom E.W."/>
            <person name="Martens C.A."/>
            <person name="Bruno D.P."/>
            <person name="Barbian K.D."/>
            <person name="Ricklefs S.M."/>
            <person name="Hernandez M.M."/>
            <person name="Narla N.P."/>
            <person name="Patel R.B."/>
            <person name="Porcella S.F."/>
            <person name="Nash T.E."/>
        </authorList>
    </citation>
    <scope>NUCLEOTIDE SEQUENCE [LARGE SCALE GENOMIC DNA]</scope>
    <source>
        <strain evidence="2 3">DH</strain>
    </source>
</reference>
<sequence length="510" mass="56739">MSTFISIVKGLVHFSIHNHFACCFPDFIFCRRELRFTAMQGKVSQNPFAAGRTNDGTASPGPGYYYSSTAPVNHKQALSTSKKGSASFASTTKRFPLRHAHWGMPGPSHYNPNAEPLFYPSIKADPRHPSASFLAVGRDHPFGNQAVEETPAPGQYNTQAYGAVTTGLQSYNITYTSTCRPEGTIPSEYKRLKDAARKQNKSVSQYVIENDPLYNPLPERLQENALTAEERFNPENRDKELEKRASNLISPHVQYRAYLKEIAQHFNIDLPSSREFIQNEINADLAESPTYAHIRNKRTSTASAPLPAGTSKSKGTIDPGSSTRVVRGFKGKTLTGRIAGSSTTYIKKPVTIAGSMGLAYLLDKPDEQTQIGANISKEQRKKLETYEKLIEDAPSSMKENVGIPPPGQYRPAFGLATANQDTILREHRISYNHDKIKREEKTLHGPGEYTVQDSFTRRRSESIPALHSASERFKATSSTETPGPGTYDILRDLSAHKSFMLNEDRKFVIM</sequence>
<dbReference type="VEuPathDB" id="GiardiaDB:GL50803_0017081"/>
<protein>
    <submittedName>
        <fullName evidence="2">Uncharacterized protein</fullName>
    </submittedName>
</protein>
<dbReference type="Pfam" id="PF07004">
    <property type="entry name" value="SHIPPO-rpt"/>
    <property type="match status" value="3"/>
</dbReference>
<feature type="compositionally biased region" description="Polar residues" evidence="1">
    <location>
        <begin position="310"/>
        <end position="322"/>
    </location>
</feature>
<organism evidence="2 3">
    <name type="scientific">Giardia intestinalis</name>
    <name type="common">Giardia lamblia</name>
    <dbReference type="NCBI Taxonomy" id="5741"/>
    <lineage>
        <taxon>Eukaryota</taxon>
        <taxon>Metamonada</taxon>
        <taxon>Diplomonadida</taxon>
        <taxon>Hexamitidae</taxon>
        <taxon>Giardiinae</taxon>
        <taxon>Giardia</taxon>
    </lineage>
</organism>
<comment type="caution">
    <text evidence="2">The sequence shown here is derived from an EMBL/GenBank/DDBJ whole genome shotgun (WGS) entry which is preliminary data.</text>
</comment>
<dbReference type="VEuPathDB" id="GiardiaDB:QR46_2545"/>
<dbReference type="InterPro" id="IPR051291">
    <property type="entry name" value="CIMAP"/>
</dbReference>
<dbReference type="EMBL" id="AHGT01000074">
    <property type="protein sequence ID" value="ESU35635.1"/>
    <property type="molecule type" value="Genomic_DNA"/>
</dbReference>
<evidence type="ECO:0000256" key="1">
    <source>
        <dbReference type="SAM" id="MobiDB-lite"/>
    </source>
</evidence>
<dbReference type="Proteomes" id="UP000018320">
    <property type="component" value="Unassembled WGS sequence"/>
</dbReference>
<dbReference type="PANTHER" id="PTHR21580:SF28">
    <property type="entry name" value="BOREALIN N-TERMINAL DOMAIN-CONTAINING PROTEIN-RELATED"/>
    <property type="match status" value="1"/>
</dbReference>
<dbReference type="PANTHER" id="PTHR21580">
    <property type="entry name" value="SHIPPO-1-RELATED"/>
    <property type="match status" value="1"/>
</dbReference>